<dbReference type="AlphaFoldDB" id="A0A3N0Y7G2"/>
<gene>
    <name evidence="2" type="ORF">DPX16_19534</name>
</gene>
<keyword evidence="3" id="KW-1185">Reference proteome</keyword>
<evidence type="ECO:0000256" key="1">
    <source>
        <dbReference type="SAM" id="MobiDB-lite"/>
    </source>
</evidence>
<protein>
    <submittedName>
        <fullName evidence="2">Uncharacterized protein</fullName>
    </submittedName>
</protein>
<dbReference type="EMBL" id="RJVU01050431">
    <property type="protein sequence ID" value="ROL42087.1"/>
    <property type="molecule type" value="Genomic_DNA"/>
</dbReference>
<feature type="compositionally biased region" description="Basic and acidic residues" evidence="1">
    <location>
        <begin position="87"/>
        <end position="106"/>
    </location>
</feature>
<dbReference type="OrthoDB" id="8883994at2759"/>
<evidence type="ECO:0000313" key="2">
    <source>
        <dbReference type="EMBL" id="ROL42087.1"/>
    </source>
</evidence>
<dbReference type="Proteomes" id="UP000281406">
    <property type="component" value="Unassembled WGS sequence"/>
</dbReference>
<reference evidence="2 3" key="1">
    <citation type="submission" date="2018-10" db="EMBL/GenBank/DDBJ databases">
        <title>Genome assembly for a Yunnan-Guizhou Plateau 3E fish, Anabarilius grahami (Regan), and its evolutionary and genetic applications.</title>
        <authorList>
            <person name="Jiang W."/>
        </authorList>
    </citation>
    <scope>NUCLEOTIDE SEQUENCE [LARGE SCALE GENOMIC DNA]</scope>
    <source>
        <strain evidence="2">AG-KIZ</strain>
        <tissue evidence="2">Muscle</tissue>
    </source>
</reference>
<name>A0A3N0Y7G2_ANAGA</name>
<sequence>MDVPRLKKRPRHLCEHCDTELCHTQYFDHRKRYFKNGVWVKKSKRARSDNIQRLLLSSHDPTGGSYVPSMCKDLEDNLAGVGEIDESEMHEGPEKEVMEESEEMHPATDSSDNDETADDQSIHLFLDSSDSESVQDDEDISCYMDEYVTEEEESLAKEQSEAYPHIQDGEGHGSDQSRSEKPEDLLIKLLAMMLLSWQSTFKISDNAITSLLLCIKQFMSIMGNVLCANSLTAFASIIQKTLFSLRKWTGILRENFLQKTSLRKLYSGASLSIPSDNLG</sequence>
<proteinExistence type="predicted"/>
<comment type="caution">
    <text evidence="2">The sequence shown here is derived from an EMBL/GenBank/DDBJ whole genome shotgun (WGS) entry which is preliminary data.</text>
</comment>
<accession>A0A3N0Y7G2</accession>
<organism evidence="2 3">
    <name type="scientific">Anabarilius grahami</name>
    <name type="common">Kanglang fish</name>
    <name type="synonym">Barilius grahami</name>
    <dbReference type="NCBI Taxonomy" id="495550"/>
    <lineage>
        <taxon>Eukaryota</taxon>
        <taxon>Metazoa</taxon>
        <taxon>Chordata</taxon>
        <taxon>Craniata</taxon>
        <taxon>Vertebrata</taxon>
        <taxon>Euteleostomi</taxon>
        <taxon>Actinopterygii</taxon>
        <taxon>Neopterygii</taxon>
        <taxon>Teleostei</taxon>
        <taxon>Ostariophysi</taxon>
        <taxon>Cypriniformes</taxon>
        <taxon>Xenocyprididae</taxon>
        <taxon>Xenocypridinae</taxon>
        <taxon>Xenocypridinae incertae sedis</taxon>
        <taxon>Anabarilius</taxon>
    </lineage>
</organism>
<feature type="region of interest" description="Disordered" evidence="1">
    <location>
        <begin position="84"/>
        <end position="117"/>
    </location>
</feature>
<evidence type="ECO:0000313" key="3">
    <source>
        <dbReference type="Proteomes" id="UP000281406"/>
    </source>
</evidence>